<dbReference type="AlphaFoldDB" id="A0A4Y7TVE3"/>
<dbReference type="OrthoDB" id="5599874at2759"/>
<evidence type="ECO:0000313" key="3">
    <source>
        <dbReference type="Proteomes" id="UP000298030"/>
    </source>
</evidence>
<comment type="caution">
    <text evidence="2">The sequence shown here is derived from an EMBL/GenBank/DDBJ whole genome shotgun (WGS) entry which is preliminary data.</text>
</comment>
<organism evidence="2 3">
    <name type="scientific">Coprinellus micaceus</name>
    <name type="common">Glistening ink-cap mushroom</name>
    <name type="synonym">Coprinus micaceus</name>
    <dbReference type="NCBI Taxonomy" id="71717"/>
    <lineage>
        <taxon>Eukaryota</taxon>
        <taxon>Fungi</taxon>
        <taxon>Dikarya</taxon>
        <taxon>Basidiomycota</taxon>
        <taxon>Agaricomycotina</taxon>
        <taxon>Agaricomycetes</taxon>
        <taxon>Agaricomycetidae</taxon>
        <taxon>Agaricales</taxon>
        <taxon>Agaricineae</taxon>
        <taxon>Psathyrellaceae</taxon>
        <taxon>Coprinellus</taxon>
    </lineage>
</organism>
<evidence type="ECO:0000256" key="1">
    <source>
        <dbReference type="SAM" id="MobiDB-lite"/>
    </source>
</evidence>
<feature type="region of interest" description="Disordered" evidence="1">
    <location>
        <begin position="284"/>
        <end position="310"/>
    </location>
</feature>
<reference evidence="2 3" key="1">
    <citation type="journal article" date="2019" name="Nat. Ecol. Evol.">
        <title>Megaphylogeny resolves global patterns of mushroom evolution.</title>
        <authorList>
            <person name="Varga T."/>
            <person name="Krizsan K."/>
            <person name="Foldi C."/>
            <person name="Dima B."/>
            <person name="Sanchez-Garcia M."/>
            <person name="Sanchez-Ramirez S."/>
            <person name="Szollosi G.J."/>
            <person name="Szarkandi J.G."/>
            <person name="Papp V."/>
            <person name="Albert L."/>
            <person name="Andreopoulos W."/>
            <person name="Angelini C."/>
            <person name="Antonin V."/>
            <person name="Barry K.W."/>
            <person name="Bougher N.L."/>
            <person name="Buchanan P."/>
            <person name="Buyck B."/>
            <person name="Bense V."/>
            <person name="Catcheside P."/>
            <person name="Chovatia M."/>
            <person name="Cooper J."/>
            <person name="Damon W."/>
            <person name="Desjardin D."/>
            <person name="Finy P."/>
            <person name="Geml J."/>
            <person name="Haridas S."/>
            <person name="Hughes K."/>
            <person name="Justo A."/>
            <person name="Karasinski D."/>
            <person name="Kautmanova I."/>
            <person name="Kiss B."/>
            <person name="Kocsube S."/>
            <person name="Kotiranta H."/>
            <person name="LaButti K.M."/>
            <person name="Lechner B.E."/>
            <person name="Liimatainen K."/>
            <person name="Lipzen A."/>
            <person name="Lukacs Z."/>
            <person name="Mihaltcheva S."/>
            <person name="Morgado L.N."/>
            <person name="Niskanen T."/>
            <person name="Noordeloos M.E."/>
            <person name="Ohm R.A."/>
            <person name="Ortiz-Santana B."/>
            <person name="Ovrebo C."/>
            <person name="Racz N."/>
            <person name="Riley R."/>
            <person name="Savchenko A."/>
            <person name="Shiryaev A."/>
            <person name="Soop K."/>
            <person name="Spirin V."/>
            <person name="Szebenyi C."/>
            <person name="Tomsovsky M."/>
            <person name="Tulloss R.E."/>
            <person name="Uehling J."/>
            <person name="Grigoriev I.V."/>
            <person name="Vagvolgyi C."/>
            <person name="Papp T."/>
            <person name="Martin F.M."/>
            <person name="Miettinen O."/>
            <person name="Hibbett D.S."/>
            <person name="Nagy L.G."/>
        </authorList>
    </citation>
    <scope>NUCLEOTIDE SEQUENCE [LARGE SCALE GENOMIC DNA]</scope>
    <source>
        <strain evidence="2 3">FP101781</strain>
    </source>
</reference>
<keyword evidence="3" id="KW-1185">Reference proteome</keyword>
<gene>
    <name evidence="2" type="ORF">FA13DRAFT_1621216</name>
</gene>
<name>A0A4Y7TVE3_COPMI</name>
<proteinExistence type="predicted"/>
<dbReference type="Proteomes" id="UP000298030">
    <property type="component" value="Unassembled WGS sequence"/>
</dbReference>
<accession>A0A4Y7TVE3</accession>
<dbReference type="EMBL" id="QPFP01000003">
    <property type="protein sequence ID" value="TEB38145.1"/>
    <property type="molecule type" value="Genomic_DNA"/>
</dbReference>
<evidence type="ECO:0000313" key="2">
    <source>
        <dbReference type="EMBL" id="TEB38145.1"/>
    </source>
</evidence>
<protein>
    <recommendedName>
        <fullName evidence="4">Sld7 C-terminal domain-containing protein</fullName>
    </recommendedName>
</protein>
<sequence length="414" mass="44695">MALSSPSKHPKTPATSRIAQNTPGTNGRTPSHLSASHRLLYRGALSLPDSQMLLDGLAFVAKPESPTKQASTSLLDNSLALALESMRGRPSIRFLGTTKLSDIYLDESGCVELDIHPRALLSRIYFENMFCLKPLSSNGPCGNLRSDIGIKIALGDSDGPETTWAVVYAELAPAMNSSPCPAPYKGSSILQLNVARITQPPVPKLPRPDDPIPRKPPVILTRNESSSSLKRVASGILKGSNDLKRVASGSLANVMVPKRPKLVGGSVSGEDVFKVPELPVKQKAKGDVFGGGSQPKAKQPNAKGKAKANTRTEADDDFEFFEADFDAGSVEKENKNKLKKATIAHLAKTKDPAAKGDTSMFDKTHPDFKEFYGVMYHGVCFALRGRIRLEDVDPALVERLLKLHTRMYLTGLGV</sequence>
<feature type="region of interest" description="Disordered" evidence="1">
    <location>
        <begin position="1"/>
        <end position="32"/>
    </location>
</feature>
<evidence type="ECO:0008006" key="4">
    <source>
        <dbReference type="Google" id="ProtNLM"/>
    </source>
</evidence>